<evidence type="ECO:0000256" key="1">
    <source>
        <dbReference type="SAM" id="MobiDB-lite"/>
    </source>
</evidence>
<feature type="transmembrane region" description="Helical" evidence="2">
    <location>
        <begin position="511"/>
        <end position="544"/>
    </location>
</feature>
<accession>A0ABQ9GTU4</accession>
<keyword evidence="2" id="KW-1133">Transmembrane helix</keyword>
<name>A0ABQ9GTU4_9NEOP</name>
<sequence>MLPWSVCNFGHSSNLNGDALGALRLVRLRDSTRYDHVPELTALAKMALNMQQQATAELFTKGCLLDDHSVARMRSEMYWPFKPIRVHELNEDDPGRQSREIFIREFPVKWVGRRRSTSLLVHSTDLTDCDYWFRGYLKEARNPGDVDISKTTFETTTRAIRLLHKARSKAKAKFTTLSPSLFLVLNTQSPCTLFNNHPSVLVPTWPFRSPPTKTLSSADMPLTLQVPETALSRGVHGVCVVVNSSTFPLRRDGFVLALKGSGGGLAKTRQRWSWSPNGRLVSGRGLEAKGRNTVISHLPPAGDVAEFRAIEERVNSGREVCDCKYPAVKDAAGRLDYWTRYLSERLPLKYGFKTRQDICNRSSGHVPATCPLFSKRGRHSVVVRLLASHLCEPCSIPGGVAPGFPHVRIMPEDATGRRVFSGISCFHRPCIPALFHTHLAPPSSSLKTSIISSAQNLSTPPSNSESGTRPVPEPRGSQPVNGSVRIERTTVPFHYCVLYVCNPFTCMVRAVLGSVLIVIAVMIAIVVLIMVLFAIAVLIVMLIYGKIDPCRLTLAN</sequence>
<feature type="compositionally biased region" description="Polar residues" evidence="1">
    <location>
        <begin position="454"/>
        <end position="467"/>
    </location>
</feature>
<gene>
    <name evidence="3" type="ORF">PR048_023337</name>
</gene>
<proteinExistence type="predicted"/>
<keyword evidence="4" id="KW-1185">Reference proteome</keyword>
<feature type="region of interest" description="Disordered" evidence="1">
    <location>
        <begin position="454"/>
        <end position="481"/>
    </location>
</feature>
<evidence type="ECO:0000256" key="2">
    <source>
        <dbReference type="SAM" id="Phobius"/>
    </source>
</evidence>
<dbReference type="EMBL" id="JARBHB010000009">
    <property type="protein sequence ID" value="KAJ8875442.1"/>
    <property type="molecule type" value="Genomic_DNA"/>
</dbReference>
<organism evidence="3 4">
    <name type="scientific">Dryococelus australis</name>
    <dbReference type="NCBI Taxonomy" id="614101"/>
    <lineage>
        <taxon>Eukaryota</taxon>
        <taxon>Metazoa</taxon>
        <taxon>Ecdysozoa</taxon>
        <taxon>Arthropoda</taxon>
        <taxon>Hexapoda</taxon>
        <taxon>Insecta</taxon>
        <taxon>Pterygota</taxon>
        <taxon>Neoptera</taxon>
        <taxon>Polyneoptera</taxon>
        <taxon>Phasmatodea</taxon>
        <taxon>Verophasmatodea</taxon>
        <taxon>Anareolatae</taxon>
        <taxon>Phasmatidae</taxon>
        <taxon>Eurycanthinae</taxon>
        <taxon>Dryococelus</taxon>
    </lineage>
</organism>
<evidence type="ECO:0000313" key="4">
    <source>
        <dbReference type="Proteomes" id="UP001159363"/>
    </source>
</evidence>
<protein>
    <submittedName>
        <fullName evidence="3">Uncharacterized protein</fullName>
    </submittedName>
</protein>
<dbReference type="Proteomes" id="UP001159363">
    <property type="component" value="Chromosome 8"/>
</dbReference>
<comment type="caution">
    <text evidence="3">The sequence shown here is derived from an EMBL/GenBank/DDBJ whole genome shotgun (WGS) entry which is preliminary data.</text>
</comment>
<keyword evidence="2" id="KW-0472">Membrane</keyword>
<keyword evidence="2" id="KW-0812">Transmembrane</keyword>
<evidence type="ECO:0000313" key="3">
    <source>
        <dbReference type="EMBL" id="KAJ8875442.1"/>
    </source>
</evidence>
<reference evidence="3 4" key="1">
    <citation type="submission" date="2023-02" db="EMBL/GenBank/DDBJ databases">
        <title>LHISI_Scaffold_Assembly.</title>
        <authorList>
            <person name="Stuart O.P."/>
            <person name="Cleave R."/>
            <person name="Magrath M.J.L."/>
            <person name="Mikheyev A.S."/>
        </authorList>
    </citation>
    <scope>NUCLEOTIDE SEQUENCE [LARGE SCALE GENOMIC DNA]</scope>
    <source>
        <strain evidence="3">Daus_M_001</strain>
        <tissue evidence="3">Leg muscle</tissue>
    </source>
</reference>